<sequence length="256" mass="28943">MGKMHELTLFGGDKDWKQSDWTASDDRVRGGTSQSYLECIESKASFHGILDIQTLGGAGFASQRTTGDDRSWDLSDYDGIKIELGGSDGKKYTFIMKDELLPKNPADGREQATTSYEFDFIVSSNAASAKSSFIFIPWEDFKPTYRGKEKDAPKLNKKDIRRISIMMRSFFGDQEGNFSLTLKSIKAVSLPADLEEGFVAKKQDSLPVQNWEDGHGRFSCLPTPRCILVCCIVAFGACRFLYPWILTRYQMWPFNR</sequence>
<comment type="caution">
    <text evidence="1">The sequence shown here is derived from an EMBL/GenBank/DDBJ whole genome shotgun (WGS) entry which is preliminary data.</text>
</comment>
<proteinExistence type="predicted"/>
<gene>
    <name evidence="1" type="ORF">BDR25DRAFT_284639</name>
</gene>
<evidence type="ECO:0000313" key="1">
    <source>
        <dbReference type="EMBL" id="KAF2472141.1"/>
    </source>
</evidence>
<accession>A0ACB6QYZ3</accession>
<protein>
    <submittedName>
        <fullName evidence="1">CIA30-domain-containing protein</fullName>
    </submittedName>
</protein>
<dbReference type="EMBL" id="MU003503">
    <property type="protein sequence ID" value="KAF2472141.1"/>
    <property type="molecule type" value="Genomic_DNA"/>
</dbReference>
<name>A0ACB6QYZ3_9PLEO</name>
<evidence type="ECO:0000313" key="2">
    <source>
        <dbReference type="Proteomes" id="UP000799755"/>
    </source>
</evidence>
<dbReference type="Proteomes" id="UP000799755">
    <property type="component" value="Unassembled WGS sequence"/>
</dbReference>
<keyword evidence="2" id="KW-1185">Reference proteome</keyword>
<reference evidence="1" key="1">
    <citation type="journal article" date="2020" name="Stud. Mycol.">
        <title>101 Dothideomycetes genomes: a test case for predicting lifestyles and emergence of pathogens.</title>
        <authorList>
            <person name="Haridas S."/>
            <person name="Albert R."/>
            <person name="Binder M."/>
            <person name="Bloem J."/>
            <person name="Labutti K."/>
            <person name="Salamov A."/>
            <person name="Andreopoulos B."/>
            <person name="Baker S."/>
            <person name="Barry K."/>
            <person name="Bills G."/>
            <person name="Bluhm B."/>
            <person name="Cannon C."/>
            <person name="Castanera R."/>
            <person name="Culley D."/>
            <person name="Daum C."/>
            <person name="Ezra D."/>
            <person name="Gonzalez J."/>
            <person name="Henrissat B."/>
            <person name="Kuo A."/>
            <person name="Liang C."/>
            <person name="Lipzen A."/>
            <person name="Lutzoni F."/>
            <person name="Magnuson J."/>
            <person name="Mondo S."/>
            <person name="Nolan M."/>
            <person name="Ohm R."/>
            <person name="Pangilinan J."/>
            <person name="Park H.-J."/>
            <person name="Ramirez L."/>
            <person name="Alfaro M."/>
            <person name="Sun H."/>
            <person name="Tritt A."/>
            <person name="Yoshinaga Y."/>
            <person name="Zwiers L.-H."/>
            <person name="Turgeon B."/>
            <person name="Goodwin S."/>
            <person name="Spatafora J."/>
            <person name="Crous P."/>
            <person name="Grigoriev I."/>
        </authorList>
    </citation>
    <scope>NUCLEOTIDE SEQUENCE</scope>
    <source>
        <strain evidence="1">ATCC 200398</strain>
    </source>
</reference>
<organism evidence="1 2">
    <name type="scientific">Lindgomyces ingoldianus</name>
    <dbReference type="NCBI Taxonomy" id="673940"/>
    <lineage>
        <taxon>Eukaryota</taxon>
        <taxon>Fungi</taxon>
        <taxon>Dikarya</taxon>
        <taxon>Ascomycota</taxon>
        <taxon>Pezizomycotina</taxon>
        <taxon>Dothideomycetes</taxon>
        <taxon>Pleosporomycetidae</taxon>
        <taxon>Pleosporales</taxon>
        <taxon>Lindgomycetaceae</taxon>
        <taxon>Lindgomyces</taxon>
    </lineage>
</organism>